<dbReference type="Gene3D" id="6.20.220.10">
    <property type="entry name" value="ClpX chaperone, C4-type zinc finger domain"/>
    <property type="match status" value="1"/>
</dbReference>
<gene>
    <name evidence="4" type="ORF">B446_35988</name>
</gene>
<keyword evidence="1" id="KW-0143">Chaperone</keyword>
<keyword evidence="1" id="KW-0479">Metal-binding</keyword>
<dbReference type="SUPFAM" id="SSF57716">
    <property type="entry name" value="Glucocorticoid receptor-like (DNA-binding domain)"/>
    <property type="match status" value="1"/>
</dbReference>
<geneLocation type="plasmid" evidence="4 5">
    <name>pSCO2</name>
</geneLocation>
<feature type="binding site" evidence="1">
    <location>
        <position position="100"/>
    </location>
    <ligand>
        <name>Zn(2+)</name>
        <dbReference type="ChEBI" id="CHEBI:29105"/>
    </ligand>
</feature>
<dbReference type="GO" id="GO:0005524">
    <property type="term" value="F:ATP binding"/>
    <property type="evidence" value="ECO:0007669"/>
    <property type="project" value="UniProtKB-KW"/>
</dbReference>
<feature type="binding site" evidence="1">
    <location>
        <position position="78"/>
    </location>
    <ligand>
        <name>Zn(2+)</name>
        <dbReference type="ChEBI" id="CHEBI:29105"/>
    </ligand>
</feature>
<dbReference type="Proteomes" id="UP000015423">
    <property type="component" value="Plasmid pSCO2"/>
</dbReference>
<keyword evidence="4" id="KW-0614">Plasmid</keyword>
<dbReference type="SMART" id="SM00994">
    <property type="entry name" value="zf-C4_ClpX"/>
    <property type="match status" value="1"/>
</dbReference>
<dbReference type="RefSeq" id="WP_020943857.1">
    <property type="nucleotide sequence ID" value="NC_021986.1"/>
</dbReference>
<dbReference type="InterPro" id="IPR010603">
    <property type="entry name" value="Znf_CppX_C4"/>
</dbReference>
<evidence type="ECO:0000313" key="4">
    <source>
        <dbReference type="EMBL" id="AGS73956.1"/>
    </source>
</evidence>
<sequence>MSSDPINIADDDASMDLELVWYAGLGGPRLALTRGSGSVDLSTAELSRLVHTAGVLRFVPSPYGIPEARASKAGADACSFCGNPADERRDVLVGPGVNICDGCMDLGRTVLEDARDPAPWRKPRDHQVNQPQPTGPLPFDGVRLGGDES</sequence>
<dbReference type="InterPro" id="IPR059188">
    <property type="entry name" value="Znf_CLPX-like"/>
</dbReference>
<keyword evidence="1" id="KW-0862">Zinc</keyword>
<dbReference type="GO" id="GO:0046983">
    <property type="term" value="F:protein dimerization activity"/>
    <property type="evidence" value="ECO:0007669"/>
    <property type="project" value="UniProtKB-UniRule"/>
</dbReference>
<keyword evidence="5" id="KW-1185">Reference proteome</keyword>
<feature type="region of interest" description="Disordered" evidence="2">
    <location>
        <begin position="114"/>
        <end position="149"/>
    </location>
</feature>
<name>S5V8S8_STRC3</name>
<evidence type="ECO:0000256" key="2">
    <source>
        <dbReference type="SAM" id="MobiDB-lite"/>
    </source>
</evidence>
<dbReference type="AlphaFoldDB" id="S5V8S8"/>
<dbReference type="GO" id="GO:0006508">
    <property type="term" value="P:proteolysis"/>
    <property type="evidence" value="ECO:0007669"/>
    <property type="project" value="UniProtKB-KW"/>
</dbReference>
<dbReference type="GO" id="GO:0006457">
    <property type="term" value="P:protein folding"/>
    <property type="evidence" value="ECO:0007669"/>
    <property type="project" value="UniProtKB-UniRule"/>
</dbReference>
<accession>S5V8S8</accession>
<keyword evidence="4" id="KW-0067">ATP-binding</keyword>
<keyword evidence="4" id="KW-0378">Hydrolase</keyword>
<dbReference type="Pfam" id="PF06689">
    <property type="entry name" value="zf-C4_ClpX"/>
    <property type="match status" value="1"/>
</dbReference>
<feature type="binding site" evidence="1">
    <location>
        <position position="103"/>
    </location>
    <ligand>
        <name>Zn(2+)</name>
        <dbReference type="ChEBI" id="CHEBI:29105"/>
    </ligand>
</feature>
<dbReference type="PROSITE" id="PS51902">
    <property type="entry name" value="CLPX_ZB"/>
    <property type="match status" value="1"/>
</dbReference>
<keyword evidence="4" id="KW-0645">Protease</keyword>
<dbReference type="KEGG" id="sci:B446_35988"/>
<protein>
    <submittedName>
        <fullName evidence="4">ATP-dependent protease ATP-binding subunit ClpX</fullName>
    </submittedName>
</protein>
<reference evidence="4 5" key="1">
    <citation type="submission" date="2012-10" db="EMBL/GenBank/DDBJ databases">
        <title>The complete genome sequence of Streptomyces collinus Tu 365.</title>
        <authorList>
            <person name="Ruckert C."/>
            <person name="Szczepanowski R."/>
            <person name="Goesmann A."/>
            <person name="Pross E.K."/>
            <person name="Musiol E.M."/>
            <person name="Blin K."/>
            <person name="Wohlleben W."/>
            <person name="Puhler A."/>
            <person name="Weber T."/>
            <person name="Kalinowski J."/>
        </authorList>
    </citation>
    <scope>NUCLEOTIDE SEQUENCE [LARGE SCALE GENOMIC DNA]</scope>
    <source>
        <strain evidence="5">DSM 40733 / Tue 365</strain>
        <plasmid evidence="4 5">pSCO2</plasmid>
    </source>
</reference>
<evidence type="ECO:0000256" key="1">
    <source>
        <dbReference type="PROSITE-ProRule" id="PRU01250"/>
    </source>
</evidence>
<dbReference type="GO" id="GO:0008270">
    <property type="term" value="F:zinc ion binding"/>
    <property type="evidence" value="ECO:0007669"/>
    <property type="project" value="UniProtKB-UniRule"/>
</dbReference>
<organism evidence="4 5">
    <name type="scientific">Streptomyces collinus (strain DSM 40733 / Tue 365)</name>
    <dbReference type="NCBI Taxonomy" id="1214242"/>
    <lineage>
        <taxon>Bacteria</taxon>
        <taxon>Bacillati</taxon>
        <taxon>Actinomycetota</taxon>
        <taxon>Actinomycetes</taxon>
        <taxon>Kitasatosporales</taxon>
        <taxon>Streptomycetaceae</taxon>
        <taxon>Streptomyces</taxon>
    </lineage>
</organism>
<dbReference type="GO" id="GO:0051082">
    <property type="term" value="F:unfolded protein binding"/>
    <property type="evidence" value="ECO:0007669"/>
    <property type="project" value="UniProtKB-UniRule"/>
</dbReference>
<evidence type="ECO:0000259" key="3">
    <source>
        <dbReference type="PROSITE" id="PS51902"/>
    </source>
</evidence>
<evidence type="ECO:0000313" key="5">
    <source>
        <dbReference type="Proteomes" id="UP000015423"/>
    </source>
</evidence>
<dbReference type="HOGENOM" id="CLU_1748573_0_0_11"/>
<dbReference type="PATRIC" id="fig|1214242.5.peg.7339"/>
<dbReference type="InterPro" id="IPR038366">
    <property type="entry name" value="Znf_CppX_C4_sf"/>
</dbReference>
<keyword evidence="4" id="KW-0547">Nucleotide-binding</keyword>
<comment type="similarity">
    <text evidence="1">Belongs to the ClpX chaperone family.</text>
</comment>
<proteinExistence type="inferred from homology"/>
<dbReference type="EMBL" id="CP006261">
    <property type="protein sequence ID" value="AGS73956.1"/>
    <property type="molecule type" value="Genomic_DNA"/>
</dbReference>
<feature type="domain" description="ClpX-type ZB" evidence="3">
    <location>
        <begin position="66"/>
        <end position="119"/>
    </location>
</feature>
<dbReference type="GO" id="GO:0008233">
    <property type="term" value="F:peptidase activity"/>
    <property type="evidence" value="ECO:0007669"/>
    <property type="project" value="UniProtKB-KW"/>
</dbReference>
<feature type="binding site" evidence="1">
    <location>
        <position position="81"/>
    </location>
    <ligand>
        <name>Zn(2+)</name>
        <dbReference type="ChEBI" id="CHEBI:29105"/>
    </ligand>
</feature>